<evidence type="ECO:0008006" key="2">
    <source>
        <dbReference type="Google" id="ProtNLM"/>
    </source>
</evidence>
<evidence type="ECO:0000313" key="1">
    <source>
        <dbReference type="EMBL" id="KKL06414.1"/>
    </source>
</evidence>
<dbReference type="InterPro" id="IPR038765">
    <property type="entry name" value="Papain-like_cys_pep_sf"/>
</dbReference>
<reference evidence="1" key="1">
    <citation type="journal article" date="2015" name="Nature">
        <title>Complex archaea that bridge the gap between prokaryotes and eukaryotes.</title>
        <authorList>
            <person name="Spang A."/>
            <person name="Saw J.H."/>
            <person name="Jorgensen S.L."/>
            <person name="Zaremba-Niedzwiedzka K."/>
            <person name="Martijn J."/>
            <person name="Lind A.E."/>
            <person name="van Eijk R."/>
            <person name="Schleper C."/>
            <person name="Guy L."/>
            <person name="Ettema T.J."/>
        </authorList>
    </citation>
    <scope>NUCLEOTIDE SEQUENCE</scope>
</reference>
<sequence length="466" mass="52885">MTRYTPWIVSEHVPDFSTLENLVASPRFAGKRGQELAIALWQVMVDHDLGIFHYCPAQEQFWGRDCHDPLKVFNVYGFTICHVHAHVLAMLQRVAGLESRIANVTGHEGTEAFYEGKWHYFDADIQMFHRLRPPNEHVIASREDTYADPTLVSDQPNPSLPYHLPDRLPEGFQRLYESEPTYPDVFEERIHCMDYRLRPGERMVRYFHHRGRWVVFASYPSMFTRFRAETGPEGPTERFWPRRQWGNGLFEYAPDLSAGSRDVEFGADDVRGLTAGEHGLAAGEAGGSAVFAFESPYIYCGIPDPMRRMPSVDGATLEAVFDLPDGTSAEIEGAPGLSDDWQKLWTSDGRTGQVECNLDFTELADARYRTRLRFALLGEGATLKSFRTRLWFMVSPHSLPALRNAGDNRMSLHSGDRHGLPTRGMLVEHRTDEADFLASAFAAENARHDPTSVSRIAPVDPARPWR</sequence>
<organism evidence="1">
    <name type="scientific">marine sediment metagenome</name>
    <dbReference type="NCBI Taxonomy" id="412755"/>
    <lineage>
        <taxon>unclassified sequences</taxon>
        <taxon>metagenomes</taxon>
        <taxon>ecological metagenomes</taxon>
    </lineage>
</organism>
<accession>A0A0F9AA31</accession>
<comment type="caution">
    <text evidence="1">The sequence shown here is derived from an EMBL/GenBank/DDBJ whole genome shotgun (WGS) entry which is preliminary data.</text>
</comment>
<protein>
    <recommendedName>
        <fullName evidence="2">Transglutaminase-like domain-containing protein</fullName>
    </recommendedName>
</protein>
<gene>
    <name evidence="1" type="ORF">LCGC14_2596270</name>
</gene>
<feature type="non-terminal residue" evidence="1">
    <location>
        <position position="466"/>
    </location>
</feature>
<feature type="non-terminal residue" evidence="1">
    <location>
        <position position="1"/>
    </location>
</feature>
<dbReference type="EMBL" id="LAZR01043714">
    <property type="protein sequence ID" value="KKL06414.1"/>
    <property type="molecule type" value="Genomic_DNA"/>
</dbReference>
<dbReference type="SUPFAM" id="SSF54001">
    <property type="entry name" value="Cysteine proteinases"/>
    <property type="match status" value="1"/>
</dbReference>
<name>A0A0F9AA31_9ZZZZ</name>
<proteinExistence type="predicted"/>
<dbReference type="AlphaFoldDB" id="A0A0F9AA31"/>